<dbReference type="AlphaFoldDB" id="A0A9W9QXI3"/>
<gene>
    <name evidence="2" type="ORF">N7452_003922</name>
</gene>
<feature type="compositionally biased region" description="Polar residues" evidence="1">
    <location>
        <begin position="66"/>
        <end position="75"/>
    </location>
</feature>
<name>A0A9W9QXI3_PENBR</name>
<reference evidence="2" key="2">
    <citation type="journal article" date="2023" name="IMA Fungus">
        <title>Comparative genomic study of the Penicillium genus elucidates a diverse pangenome and 15 lateral gene transfer events.</title>
        <authorList>
            <person name="Petersen C."/>
            <person name="Sorensen T."/>
            <person name="Nielsen M.R."/>
            <person name="Sondergaard T.E."/>
            <person name="Sorensen J.L."/>
            <person name="Fitzpatrick D.A."/>
            <person name="Frisvad J.C."/>
            <person name="Nielsen K.L."/>
        </authorList>
    </citation>
    <scope>NUCLEOTIDE SEQUENCE</scope>
    <source>
        <strain evidence="2">IBT 35673</strain>
    </source>
</reference>
<protein>
    <submittedName>
        <fullName evidence="2">Uncharacterized protein</fullName>
    </submittedName>
</protein>
<sequence>MAFDHKDPDGDSAMTSSVDSVREDRAGARTPTGSAHTSAFNTSEISPPGSQSQAPAGSTAEHRMTLENQAGQSDPSAHPLVGAWKTKRAQEDYQRAMEFVIDKGFSLAEFGDPFDEKELK</sequence>
<feature type="region of interest" description="Disordered" evidence="1">
    <location>
        <begin position="1"/>
        <end position="80"/>
    </location>
</feature>
<accession>A0A9W9QXI3</accession>
<dbReference type="EMBL" id="JAPZBQ010000002">
    <property type="protein sequence ID" value="KAJ5345918.1"/>
    <property type="molecule type" value="Genomic_DNA"/>
</dbReference>
<evidence type="ECO:0000256" key="1">
    <source>
        <dbReference type="SAM" id="MobiDB-lite"/>
    </source>
</evidence>
<dbReference type="Proteomes" id="UP001147695">
    <property type="component" value="Unassembled WGS sequence"/>
</dbReference>
<comment type="caution">
    <text evidence="2">The sequence shown here is derived from an EMBL/GenBank/DDBJ whole genome shotgun (WGS) entry which is preliminary data.</text>
</comment>
<evidence type="ECO:0000313" key="3">
    <source>
        <dbReference type="Proteomes" id="UP001147695"/>
    </source>
</evidence>
<proteinExistence type="predicted"/>
<feature type="compositionally biased region" description="Polar residues" evidence="1">
    <location>
        <begin position="31"/>
        <end position="56"/>
    </location>
</feature>
<reference evidence="2" key="1">
    <citation type="submission" date="2022-12" db="EMBL/GenBank/DDBJ databases">
        <authorList>
            <person name="Petersen C."/>
        </authorList>
    </citation>
    <scope>NUCLEOTIDE SEQUENCE</scope>
    <source>
        <strain evidence="2">IBT 35673</strain>
    </source>
</reference>
<evidence type="ECO:0000313" key="2">
    <source>
        <dbReference type="EMBL" id="KAJ5345918.1"/>
    </source>
</evidence>
<organism evidence="2 3">
    <name type="scientific">Penicillium brevicompactum</name>
    <dbReference type="NCBI Taxonomy" id="5074"/>
    <lineage>
        <taxon>Eukaryota</taxon>
        <taxon>Fungi</taxon>
        <taxon>Dikarya</taxon>
        <taxon>Ascomycota</taxon>
        <taxon>Pezizomycotina</taxon>
        <taxon>Eurotiomycetes</taxon>
        <taxon>Eurotiomycetidae</taxon>
        <taxon>Eurotiales</taxon>
        <taxon>Aspergillaceae</taxon>
        <taxon>Penicillium</taxon>
    </lineage>
</organism>